<evidence type="ECO:0000313" key="10">
    <source>
        <dbReference type="Proteomes" id="UP001617427"/>
    </source>
</evidence>
<dbReference type="PROSITE" id="PS00018">
    <property type="entry name" value="EF_HAND_1"/>
    <property type="match status" value="1"/>
</dbReference>
<comment type="subunit">
    <text evidence="2 5">Homopentamer.</text>
</comment>
<comment type="function">
    <text evidence="5">Required for morphogenesis and for the elongation of the flagellar filament by facilitating polymerization of the flagellin monomers at the tip of growing filament. Forms a capping structure, which prevents flagellin subunits (transported through the central channel of the flagellum) from leaking out without polymerization at the distal end.</text>
</comment>
<keyword evidence="9" id="KW-0282">Flagellum</keyword>
<dbReference type="Pfam" id="PF07196">
    <property type="entry name" value="Flagellin_IN"/>
    <property type="match status" value="1"/>
</dbReference>
<keyword evidence="10" id="KW-1185">Reference proteome</keyword>
<dbReference type="PANTHER" id="PTHR30288">
    <property type="entry name" value="FLAGELLAR CAP/ASSEMBLY PROTEIN FLID"/>
    <property type="match status" value="1"/>
</dbReference>
<feature type="domain" description="Flagellar hook-associated protein 2 C-terminal" evidence="8">
    <location>
        <begin position="438"/>
        <end position="675"/>
    </location>
</feature>
<dbReference type="EMBL" id="JBIUZV010000002">
    <property type="protein sequence ID" value="MFJ3045060.1"/>
    <property type="molecule type" value="Genomic_DNA"/>
</dbReference>
<comment type="subcellular location">
    <subcellularLocation>
        <location evidence="5">Secreted</location>
    </subcellularLocation>
    <subcellularLocation>
        <location evidence="5">Bacterial flagellum</location>
    </subcellularLocation>
</comment>
<evidence type="ECO:0000256" key="1">
    <source>
        <dbReference type="ARBA" id="ARBA00009764"/>
    </source>
</evidence>
<dbReference type="Proteomes" id="UP001617427">
    <property type="component" value="Unassembled WGS sequence"/>
</dbReference>
<keyword evidence="9" id="KW-0969">Cilium</keyword>
<dbReference type="InterPro" id="IPR040026">
    <property type="entry name" value="FliD"/>
</dbReference>
<keyword evidence="5" id="KW-0964">Secreted</keyword>
<feature type="compositionally biased region" description="Low complexity" evidence="6">
    <location>
        <begin position="521"/>
        <end position="531"/>
    </location>
</feature>
<feature type="domain" description="Flagellar hook-associated protein 2 N-terminal" evidence="7">
    <location>
        <begin position="15"/>
        <end position="90"/>
    </location>
</feature>
<evidence type="ECO:0000259" key="7">
    <source>
        <dbReference type="Pfam" id="PF02465"/>
    </source>
</evidence>
<comment type="similarity">
    <text evidence="1 5">Belongs to the FliD family.</text>
</comment>
<dbReference type="Pfam" id="PF07195">
    <property type="entry name" value="FliD_C"/>
    <property type="match status" value="1"/>
</dbReference>
<evidence type="ECO:0000256" key="6">
    <source>
        <dbReference type="SAM" id="MobiDB-lite"/>
    </source>
</evidence>
<keyword evidence="4 5" id="KW-0975">Bacterial flagellum</keyword>
<evidence type="ECO:0000313" key="9">
    <source>
        <dbReference type="EMBL" id="MFJ3045060.1"/>
    </source>
</evidence>
<evidence type="ECO:0000256" key="2">
    <source>
        <dbReference type="ARBA" id="ARBA00011255"/>
    </source>
</evidence>
<dbReference type="InterPro" id="IPR010810">
    <property type="entry name" value="Flagellin_hook_IN_motif"/>
</dbReference>
<reference evidence="9 10" key="1">
    <citation type="submission" date="2024-10" db="EMBL/GenBank/DDBJ databases">
        <title>The Natural Products Discovery Center: Release of the First 8490 Sequenced Strains for Exploring Actinobacteria Biosynthetic Diversity.</title>
        <authorList>
            <person name="Kalkreuter E."/>
            <person name="Kautsar S.A."/>
            <person name="Yang D."/>
            <person name="Bader C.D."/>
            <person name="Teijaro C.N."/>
            <person name="Fluegel L."/>
            <person name="Davis C.M."/>
            <person name="Simpson J.R."/>
            <person name="Lauterbach L."/>
            <person name="Steele A.D."/>
            <person name="Gui C."/>
            <person name="Meng S."/>
            <person name="Li G."/>
            <person name="Viehrig K."/>
            <person name="Ye F."/>
            <person name="Su P."/>
            <person name="Kiefer A.F."/>
            <person name="Nichols A."/>
            <person name="Cepeda A.J."/>
            <person name="Yan W."/>
            <person name="Fan B."/>
            <person name="Jiang Y."/>
            <person name="Adhikari A."/>
            <person name="Zheng C.-J."/>
            <person name="Schuster L."/>
            <person name="Cowan T.M."/>
            <person name="Smanski M.J."/>
            <person name="Chevrette M.G."/>
            <person name="De Carvalho L.P.S."/>
            <person name="Shen B."/>
        </authorList>
    </citation>
    <scope>NUCLEOTIDE SEQUENCE [LARGE SCALE GENOMIC DNA]</scope>
    <source>
        <strain evidence="9 10">NPDC087045</strain>
    </source>
</reference>
<keyword evidence="9" id="KW-0966">Cell projection</keyword>
<name>A0ABW8EUD1_9BURK</name>
<evidence type="ECO:0000256" key="3">
    <source>
        <dbReference type="ARBA" id="ARBA00023054"/>
    </source>
</evidence>
<dbReference type="RefSeq" id="WP_402698508.1">
    <property type="nucleotide sequence ID" value="NZ_JBIUZV010000002.1"/>
</dbReference>
<comment type="caution">
    <text evidence="9">The sequence shown here is derived from an EMBL/GenBank/DDBJ whole genome shotgun (WGS) entry which is preliminary data.</text>
</comment>
<protein>
    <recommendedName>
        <fullName evidence="5">Flagellar hook-associated protein 2</fullName>
        <shortName evidence="5">HAP2</shortName>
    </recommendedName>
    <alternativeName>
        <fullName evidence="5">Flagellar cap protein</fullName>
    </alternativeName>
</protein>
<evidence type="ECO:0000259" key="8">
    <source>
        <dbReference type="Pfam" id="PF07195"/>
    </source>
</evidence>
<accession>A0ABW8EUD1</accession>
<dbReference type="InterPro" id="IPR018247">
    <property type="entry name" value="EF_Hand_1_Ca_BS"/>
</dbReference>
<feature type="compositionally biased region" description="Polar residues" evidence="6">
    <location>
        <begin position="511"/>
        <end position="520"/>
    </location>
</feature>
<sequence>MATSTGTISTSAGPLDVSTLVSQLMSAESQSQLTPLTTQASSYNTLISAYGNLKSALSSYQSAIKALTAASFSSQKSSVSNAGTGTSLTTDPFTADINTDASTKILAQKIQSDGVSSGTTFNAGDSIAIKVGTNSPTFVTLQANATLSGVRDAINASKAGVTASIVTDGNGDHLVLESNTGGTANTIKVTSNNTLSRFAYDPSSSTPSAMTQIQAPRDASQAASGSYNVSVSQLAQTQKLSSAGFAPGTTFDKGLLAIKTGTGSTTIIKPTTNTLQGVRDAINASDAGVNATIVSDGTNDHLVITAKNSGAANTIKITGTDNYAAFSFDPSGTLSSPNVTPGQPYSLTNGTLSLKVGDTTTAITLNDANNDGSISLSEVMASINAAGANVTASISNDGSNDHLVLTPTGSAATSAVSLTGTGDYTGLTMSGMGQLLKAQDAKLSIDGVTVTSASNQVENVISGVTLNLAKVTTSADNFTLNISNDTSGVTTAANSFVSAYNTLAKAITSMTQQTPSTTLGESTTSSPLASESSVQNIMTQLRSTLFSSVDGGNGISTLSDIGISFQKDGTLALDATKLSTAATNNFAGIANLFNATDPDTTNTTSSKNGIVTKLQSLLDGILSDSGIIASKTNGLQASLKINQDRQTAVQTRLSNLKDSYTNQFNQLNITLASMASTQSYLTQQLANLPKAS</sequence>
<dbReference type="Pfam" id="PF02465">
    <property type="entry name" value="FliD_N"/>
    <property type="match status" value="1"/>
</dbReference>
<proteinExistence type="inferred from homology"/>
<feature type="region of interest" description="Disordered" evidence="6">
    <location>
        <begin position="511"/>
        <end position="531"/>
    </location>
</feature>
<organism evidence="9 10">
    <name type="scientific">Herbaspirillum chlorophenolicum</name>
    <dbReference type="NCBI Taxonomy" id="211589"/>
    <lineage>
        <taxon>Bacteria</taxon>
        <taxon>Pseudomonadati</taxon>
        <taxon>Pseudomonadota</taxon>
        <taxon>Betaproteobacteria</taxon>
        <taxon>Burkholderiales</taxon>
        <taxon>Oxalobacteraceae</taxon>
        <taxon>Herbaspirillum</taxon>
    </lineage>
</organism>
<dbReference type="InterPro" id="IPR003481">
    <property type="entry name" value="FliD_N"/>
</dbReference>
<dbReference type="PANTHER" id="PTHR30288:SF0">
    <property type="entry name" value="FLAGELLAR HOOK-ASSOCIATED PROTEIN 2"/>
    <property type="match status" value="1"/>
</dbReference>
<evidence type="ECO:0000256" key="4">
    <source>
        <dbReference type="ARBA" id="ARBA00023143"/>
    </source>
</evidence>
<keyword evidence="3" id="KW-0175">Coiled coil</keyword>
<evidence type="ECO:0000256" key="5">
    <source>
        <dbReference type="RuleBase" id="RU362066"/>
    </source>
</evidence>
<dbReference type="InterPro" id="IPR010809">
    <property type="entry name" value="FliD_C"/>
</dbReference>
<gene>
    <name evidence="9" type="primary">fliD</name>
    <name evidence="9" type="ORF">ACIPEN_04415</name>
</gene>